<sequence>MPLTLAAVLLGVELCSPLVVRQTCHIQNAVHTFYGFPDNDPPGAAISYDCGRGQTAGGAGTFNDPLTFASAPGEFQVCETIYNPYLRKYLRMEDYCATCNQDWGIGIWHIDVWTGSTTVNGGNDQLNCEVKLTPTPQQKPIVRNPGPNLPVDNTPLYVITNNSVCNVGNIFSNYAAESFC</sequence>
<feature type="signal peptide" evidence="1">
    <location>
        <begin position="1"/>
        <end position="17"/>
    </location>
</feature>
<evidence type="ECO:0000256" key="1">
    <source>
        <dbReference type="SAM" id="SignalP"/>
    </source>
</evidence>
<protein>
    <recommendedName>
        <fullName evidence="4">Ricin B lectin domain-containing protein</fullName>
    </recommendedName>
</protein>
<accession>A0A5N5WJZ7</accession>
<dbReference type="OrthoDB" id="5332384at2759"/>
<evidence type="ECO:0008006" key="4">
    <source>
        <dbReference type="Google" id="ProtNLM"/>
    </source>
</evidence>
<keyword evidence="3" id="KW-1185">Reference proteome</keyword>
<dbReference type="AlphaFoldDB" id="A0A5N5WJZ7"/>
<organism evidence="2 3">
    <name type="scientific">Aspergillus leporis</name>
    <dbReference type="NCBI Taxonomy" id="41062"/>
    <lineage>
        <taxon>Eukaryota</taxon>
        <taxon>Fungi</taxon>
        <taxon>Dikarya</taxon>
        <taxon>Ascomycota</taxon>
        <taxon>Pezizomycotina</taxon>
        <taxon>Eurotiomycetes</taxon>
        <taxon>Eurotiomycetidae</taxon>
        <taxon>Eurotiales</taxon>
        <taxon>Aspergillaceae</taxon>
        <taxon>Aspergillus</taxon>
        <taxon>Aspergillus subgen. Circumdati</taxon>
    </lineage>
</organism>
<dbReference type="EMBL" id="ML732479">
    <property type="protein sequence ID" value="KAB8067500.1"/>
    <property type="molecule type" value="Genomic_DNA"/>
</dbReference>
<proteinExistence type="predicted"/>
<feature type="chain" id="PRO_5024922018" description="Ricin B lectin domain-containing protein" evidence="1">
    <location>
        <begin position="18"/>
        <end position="180"/>
    </location>
</feature>
<name>A0A5N5WJZ7_9EURO</name>
<evidence type="ECO:0000313" key="2">
    <source>
        <dbReference type="EMBL" id="KAB8067500.1"/>
    </source>
</evidence>
<dbReference type="Proteomes" id="UP000326565">
    <property type="component" value="Unassembled WGS sequence"/>
</dbReference>
<evidence type="ECO:0000313" key="3">
    <source>
        <dbReference type="Proteomes" id="UP000326565"/>
    </source>
</evidence>
<reference evidence="2 3" key="1">
    <citation type="submission" date="2019-04" db="EMBL/GenBank/DDBJ databases">
        <title>Friends and foes A comparative genomics study of 23 Aspergillus species from section Flavi.</title>
        <authorList>
            <consortium name="DOE Joint Genome Institute"/>
            <person name="Kjaerbolling I."/>
            <person name="Vesth T."/>
            <person name="Frisvad J.C."/>
            <person name="Nybo J.L."/>
            <person name="Theobald S."/>
            <person name="Kildgaard S."/>
            <person name="Isbrandt T."/>
            <person name="Kuo A."/>
            <person name="Sato A."/>
            <person name="Lyhne E.K."/>
            <person name="Kogle M.E."/>
            <person name="Wiebenga A."/>
            <person name="Kun R.S."/>
            <person name="Lubbers R.J."/>
            <person name="Makela M.R."/>
            <person name="Barry K."/>
            <person name="Chovatia M."/>
            <person name="Clum A."/>
            <person name="Daum C."/>
            <person name="Haridas S."/>
            <person name="He G."/>
            <person name="LaButti K."/>
            <person name="Lipzen A."/>
            <person name="Mondo S."/>
            <person name="Riley R."/>
            <person name="Salamov A."/>
            <person name="Simmons B.A."/>
            <person name="Magnuson J.K."/>
            <person name="Henrissat B."/>
            <person name="Mortensen U.H."/>
            <person name="Larsen T.O."/>
            <person name="Devries R.P."/>
            <person name="Grigoriev I.V."/>
            <person name="Machida M."/>
            <person name="Baker S.E."/>
            <person name="Andersen M.R."/>
        </authorList>
    </citation>
    <scope>NUCLEOTIDE SEQUENCE [LARGE SCALE GENOMIC DNA]</scope>
    <source>
        <strain evidence="2 3">CBS 151.66</strain>
    </source>
</reference>
<keyword evidence="1" id="KW-0732">Signal</keyword>
<gene>
    <name evidence="2" type="ORF">BDV29DRAFT_163311</name>
</gene>